<keyword evidence="2" id="KW-1185">Reference proteome</keyword>
<gene>
    <name evidence="1" type="ORF">VNO77_25286</name>
</gene>
<accession>A0AAN9LB84</accession>
<proteinExistence type="predicted"/>
<evidence type="ECO:0000313" key="2">
    <source>
        <dbReference type="Proteomes" id="UP001367508"/>
    </source>
</evidence>
<dbReference type="EMBL" id="JAYMYQ010000005">
    <property type="protein sequence ID" value="KAK7331074.1"/>
    <property type="molecule type" value="Genomic_DNA"/>
</dbReference>
<comment type="caution">
    <text evidence="1">The sequence shown here is derived from an EMBL/GenBank/DDBJ whole genome shotgun (WGS) entry which is preliminary data.</text>
</comment>
<protein>
    <submittedName>
        <fullName evidence="1">Uncharacterized protein</fullName>
    </submittedName>
</protein>
<organism evidence="1 2">
    <name type="scientific">Canavalia gladiata</name>
    <name type="common">Sword bean</name>
    <name type="synonym">Dolichos gladiatus</name>
    <dbReference type="NCBI Taxonomy" id="3824"/>
    <lineage>
        <taxon>Eukaryota</taxon>
        <taxon>Viridiplantae</taxon>
        <taxon>Streptophyta</taxon>
        <taxon>Embryophyta</taxon>
        <taxon>Tracheophyta</taxon>
        <taxon>Spermatophyta</taxon>
        <taxon>Magnoliopsida</taxon>
        <taxon>eudicotyledons</taxon>
        <taxon>Gunneridae</taxon>
        <taxon>Pentapetalae</taxon>
        <taxon>rosids</taxon>
        <taxon>fabids</taxon>
        <taxon>Fabales</taxon>
        <taxon>Fabaceae</taxon>
        <taxon>Papilionoideae</taxon>
        <taxon>50 kb inversion clade</taxon>
        <taxon>NPAAA clade</taxon>
        <taxon>indigoferoid/millettioid clade</taxon>
        <taxon>Phaseoleae</taxon>
        <taxon>Canavalia</taxon>
    </lineage>
</organism>
<reference evidence="1 2" key="1">
    <citation type="submission" date="2024-01" db="EMBL/GenBank/DDBJ databases">
        <title>The genomes of 5 underutilized Papilionoideae crops provide insights into root nodulation and disease resistanc.</title>
        <authorList>
            <person name="Jiang F."/>
        </authorList>
    </citation>
    <scope>NUCLEOTIDE SEQUENCE [LARGE SCALE GENOMIC DNA]</scope>
    <source>
        <strain evidence="1">LVBAO_FW01</strain>
        <tissue evidence="1">Leaves</tissue>
    </source>
</reference>
<sequence>MELYTYQHRRANSTLTNLFLTFLTEWANVQMIFHALTQLHLSLSMISSNTSLTLIIPSINGCDQNRQTCVCRWTWVGRLNG</sequence>
<dbReference type="Proteomes" id="UP001367508">
    <property type="component" value="Unassembled WGS sequence"/>
</dbReference>
<name>A0AAN9LB84_CANGL</name>
<dbReference type="AlphaFoldDB" id="A0AAN9LB84"/>
<evidence type="ECO:0000313" key="1">
    <source>
        <dbReference type="EMBL" id="KAK7331074.1"/>
    </source>
</evidence>